<sequence>MFAASKALPSIGRRYDPPALNGEEKIVYIKVINTNLGISTLWSLEKFEEKLAGMRDLYHFVVLTSHIAAAANRGAPWQYCLDGQRVNLDHFPPPTAIKPEKCSFHLYRGRNSLSRQTSGLLIGKVHTDTFVPSTVFSSVCKQLVTTEVESLSKDYHSQDVVLHLLTDLHEVLTSSHDVIQSNEALQKSNVSDQSCVKQKPAAAVLNG</sequence>
<dbReference type="Proteomes" id="UP001176940">
    <property type="component" value="Unassembled WGS sequence"/>
</dbReference>
<name>A0ABN9LGD5_9NEOB</name>
<keyword evidence="2" id="KW-1185">Reference proteome</keyword>
<reference evidence="1" key="1">
    <citation type="submission" date="2023-07" db="EMBL/GenBank/DDBJ databases">
        <authorList>
            <person name="Stuckert A."/>
        </authorList>
    </citation>
    <scope>NUCLEOTIDE SEQUENCE</scope>
</reference>
<protein>
    <submittedName>
        <fullName evidence="1">Uncharacterized protein</fullName>
    </submittedName>
</protein>
<gene>
    <name evidence="1" type="ORF">RIMI_LOCUS8980608</name>
</gene>
<evidence type="ECO:0000313" key="2">
    <source>
        <dbReference type="Proteomes" id="UP001176940"/>
    </source>
</evidence>
<dbReference type="EMBL" id="CAUEEQ010018249">
    <property type="protein sequence ID" value="CAJ0940830.1"/>
    <property type="molecule type" value="Genomic_DNA"/>
</dbReference>
<accession>A0ABN9LGD5</accession>
<evidence type="ECO:0000313" key="1">
    <source>
        <dbReference type="EMBL" id="CAJ0940830.1"/>
    </source>
</evidence>
<comment type="caution">
    <text evidence="1">The sequence shown here is derived from an EMBL/GenBank/DDBJ whole genome shotgun (WGS) entry which is preliminary data.</text>
</comment>
<proteinExistence type="predicted"/>
<organism evidence="1 2">
    <name type="scientific">Ranitomeya imitator</name>
    <name type="common">mimic poison frog</name>
    <dbReference type="NCBI Taxonomy" id="111125"/>
    <lineage>
        <taxon>Eukaryota</taxon>
        <taxon>Metazoa</taxon>
        <taxon>Chordata</taxon>
        <taxon>Craniata</taxon>
        <taxon>Vertebrata</taxon>
        <taxon>Euteleostomi</taxon>
        <taxon>Amphibia</taxon>
        <taxon>Batrachia</taxon>
        <taxon>Anura</taxon>
        <taxon>Neobatrachia</taxon>
        <taxon>Hyloidea</taxon>
        <taxon>Dendrobatidae</taxon>
        <taxon>Dendrobatinae</taxon>
        <taxon>Ranitomeya</taxon>
    </lineage>
</organism>